<dbReference type="Proteomes" id="UP001215280">
    <property type="component" value="Unassembled WGS sequence"/>
</dbReference>
<feature type="region of interest" description="Disordered" evidence="1">
    <location>
        <begin position="66"/>
        <end position="106"/>
    </location>
</feature>
<dbReference type="EMBL" id="JARJLG010000030">
    <property type="protein sequence ID" value="KAJ7767376.1"/>
    <property type="molecule type" value="Genomic_DNA"/>
</dbReference>
<evidence type="ECO:0000313" key="3">
    <source>
        <dbReference type="Proteomes" id="UP001215280"/>
    </source>
</evidence>
<organism evidence="2 3">
    <name type="scientific">Mycena maculata</name>
    <dbReference type="NCBI Taxonomy" id="230809"/>
    <lineage>
        <taxon>Eukaryota</taxon>
        <taxon>Fungi</taxon>
        <taxon>Dikarya</taxon>
        <taxon>Basidiomycota</taxon>
        <taxon>Agaricomycotina</taxon>
        <taxon>Agaricomycetes</taxon>
        <taxon>Agaricomycetidae</taxon>
        <taxon>Agaricales</taxon>
        <taxon>Marasmiineae</taxon>
        <taxon>Mycenaceae</taxon>
        <taxon>Mycena</taxon>
    </lineage>
</organism>
<evidence type="ECO:0000256" key="1">
    <source>
        <dbReference type="SAM" id="MobiDB-lite"/>
    </source>
</evidence>
<comment type="caution">
    <text evidence="2">The sequence shown here is derived from an EMBL/GenBank/DDBJ whole genome shotgun (WGS) entry which is preliminary data.</text>
</comment>
<accession>A0AAD7JQI7</accession>
<proteinExistence type="predicted"/>
<reference evidence="2" key="1">
    <citation type="submission" date="2023-03" db="EMBL/GenBank/DDBJ databases">
        <title>Massive genome expansion in bonnet fungi (Mycena s.s.) driven by repeated elements and novel gene families across ecological guilds.</title>
        <authorList>
            <consortium name="Lawrence Berkeley National Laboratory"/>
            <person name="Harder C.B."/>
            <person name="Miyauchi S."/>
            <person name="Viragh M."/>
            <person name="Kuo A."/>
            <person name="Thoen E."/>
            <person name="Andreopoulos B."/>
            <person name="Lu D."/>
            <person name="Skrede I."/>
            <person name="Drula E."/>
            <person name="Henrissat B."/>
            <person name="Morin E."/>
            <person name="Kohler A."/>
            <person name="Barry K."/>
            <person name="LaButti K."/>
            <person name="Morin E."/>
            <person name="Salamov A."/>
            <person name="Lipzen A."/>
            <person name="Mereny Z."/>
            <person name="Hegedus B."/>
            <person name="Baldrian P."/>
            <person name="Stursova M."/>
            <person name="Weitz H."/>
            <person name="Taylor A."/>
            <person name="Grigoriev I.V."/>
            <person name="Nagy L.G."/>
            <person name="Martin F."/>
            <person name="Kauserud H."/>
        </authorList>
    </citation>
    <scope>NUCLEOTIDE SEQUENCE</scope>
    <source>
        <strain evidence="2">CBHHK188m</strain>
    </source>
</reference>
<name>A0AAD7JQI7_9AGAR</name>
<keyword evidence="3" id="KW-1185">Reference proteome</keyword>
<dbReference type="AlphaFoldDB" id="A0AAD7JQI7"/>
<sequence>MCWSGAGLVPVLPDYRNSFVHPIQRSRVETEIWIEKFAKKDPDSIYTAPTGICCDNYDPLLTKRTPVVSWPGSPAPDTEDTPSEAPDGNGKRGMNTAASVSDRRDDHLKGARKRLEHWRYNTWTELYIKRPWGFQPLMLDKVLTALATKAQFSTVDDLTTGGWSPTHARKHGSPVLALLQEYDTLFREFNEAEKEERARLRKEETAAN</sequence>
<evidence type="ECO:0000313" key="2">
    <source>
        <dbReference type="EMBL" id="KAJ7767376.1"/>
    </source>
</evidence>
<protein>
    <submittedName>
        <fullName evidence="2">Uncharacterized protein</fullName>
    </submittedName>
</protein>
<gene>
    <name evidence="2" type="ORF">DFH07DRAFT_769500</name>
</gene>